<dbReference type="PROSITE" id="PS00455">
    <property type="entry name" value="AMP_BINDING"/>
    <property type="match status" value="2"/>
</dbReference>
<reference evidence="6 7" key="1">
    <citation type="journal article" date="2016" name="Genome Biol. Evol.">
        <title>Divergent and convergent evolution of fungal pathogenicity.</title>
        <authorList>
            <person name="Shang Y."/>
            <person name="Xiao G."/>
            <person name="Zheng P."/>
            <person name="Cen K."/>
            <person name="Zhan S."/>
            <person name="Wang C."/>
        </authorList>
    </citation>
    <scope>NUCLEOTIDE SEQUENCE [LARGE SCALE GENOMIC DNA]</scope>
    <source>
        <strain evidence="6 7">RCEF 264</strain>
    </source>
</reference>
<dbReference type="Gene3D" id="3.30.559.30">
    <property type="entry name" value="Nonribosomal peptide synthetase, condensation domain"/>
    <property type="match status" value="2"/>
</dbReference>
<comment type="caution">
    <text evidence="6">The sequence shown here is derived from an EMBL/GenBank/DDBJ whole genome shotgun (WGS) entry which is preliminary data.</text>
</comment>
<dbReference type="InterPro" id="IPR010071">
    <property type="entry name" value="AA_adenyl_dom"/>
</dbReference>
<dbReference type="Pfam" id="PF00550">
    <property type="entry name" value="PP-binding"/>
    <property type="match status" value="2"/>
</dbReference>
<dbReference type="SUPFAM" id="SSF47336">
    <property type="entry name" value="ACP-like"/>
    <property type="match status" value="2"/>
</dbReference>
<dbReference type="SUPFAM" id="SSF56801">
    <property type="entry name" value="Acetyl-CoA synthetase-like"/>
    <property type="match status" value="2"/>
</dbReference>
<dbReference type="OrthoDB" id="10260355at2759"/>
<keyword evidence="2" id="KW-0597">Phosphoprotein</keyword>
<feature type="domain" description="Carrier" evidence="5">
    <location>
        <begin position="850"/>
        <end position="923"/>
    </location>
</feature>
<dbReference type="GO" id="GO:0005737">
    <property type="term" value="C:cytoplasm"/>
    <property type="evidence" value="ECO:0007669"/>
    <property type="project" value="TreeGrafter"/>
</dbReference>
<dbReference type="InterPro" id="IPR023753">
    <property type="entry name" value="FAD/NAD-binding_dom"/>
</dbReference>
<dbReference type="Pfam" id="PF00668">
    <property type="entry name" value="Condensation"/>
    <property type="match status" value="2"/>
</dbReference>
<dbReference type="Pfam" id="PF07992">
    <property type="entry name" value="Pyr_redox_2"/>
    <property type="match status" value="1"/>
</dbReference>
<dbReference type="PANTHER" id="PTHR45527">
    <property type="entry name" value="NONRIBOSOMAL PEPTIDE SYNTHETASE"/>
    <property type="match status" value="1"/>
</dbReference>
<dbReference type="Pfam" id="PF13193">
    <property type="entry name" value="AMP-binding_C"/>
    <property type="match status" value="1"/>
</dbReference>
<proteinExistence type="inferred from homology"/>
<dbReference type="PRINTS" id="PR00469">
    <property type="entry name" value="PNDRDTASEII"/>
</dbReference>
<feature type="domain" description="Carrier" evidence="5">
    <location>
        <begin position="1877"/>
        <end position="1952"/>
    </location>
</feature>
<dbReference type="SUPFAM" id="SSF52777">
    <property type="entry name" value="CoA-dependent acyltransferases"/>
    <property type="match status" value="4"/>
</dbReference>
<evidence type="ECO:0000313" key="6">
    <source>
        <dbReference type="EMBL" id="OAA63432.1"/>
    </source>
</evidence>
<keyword evidence="1" id="KW-0596">Phosphopantetheine</keyword>
<dbReference type="Proteomes" id="UP000076874">
    <property type="component" value="Unassembled WGS sequence"/>
</dbReference>
<evidence type="ECO:0000256" key="3">
    <source>
        <dbReference type="ARBA" id="ARBA00022598"/>
    </source>
</evidence>
<dbReference type="InterPro" id="IPR009081">
    <property type="entry name" value="PP-bd_ACP"/>
</dbReference>
<dbReference type="GO" id="GO:0031177">
    <property type="term" value="F:phosphopantetheine binding"/>
    <property type="evidence" value="ECO:0007669"/>
    <property type="project" value="TreeGrafter"/>
</dbReference>
<dbReference type="PANTHER" id="PTHR45527:SF11">
    <property type="entry name" value="NONRIBOSOMAL PEPTIDE SYNTHETASE 5"/>
    <property type="match status" value="1"/>
</dbReference>
<dbReference type="EMBL" id="AZHD01000005">
    <property type="protein sequence ID" value="OAA63432.1"/>
    <property type="molecule type" value="Genomic_DNA"/>
</dbReference>
<dbReference type="InterPro" id="IPR042099">
    <property type="entry name" value="ANL_N_sf"/>
</dbReference>
<dbReference type="InterPro" id="IPR023213">
    <property type="entry name" value="CAT-like_dom_sf"/>
</dbReference>
<sequence>MANSVDVLIIGAGPAGMTAALSLARQQQSSVVFGDGVYRNDRAEYMHLIPGFDHVKPSDYRQAARSNILANYDFVKFQDTKVASVQKVEATGSFILNDESGTTWHGKKLILANGVEDIPLPIDGYAECWGKAIFHCLFCKGYEQRGGASAGVLAIGGLSKAPVTLHVARQVVTLSKSVTIYTNGSDDVAKDVAAGFGTASVMKVDARKIRRFSLLADGQGLRLEFEDGSSADEKFLAYTPATKLRGPFAEQLGLEQAPSGDIKAGPPIYQTSVKGVFAAGDNSGMIKSVPNAIFSGSLAAMGAYVSFWPHLALVANSCCAIQAQNIHWHSTNMLPEERPTMTCKVSTDPSDPQGPLQSISAWVKQNAIDFPESIACSQGGKCWTYRGLNEASISLATLFDSRGLRAGDKVPIVLSRCFESVASILALIRLGICFVPMDAESWGQSRVDAVLNAIKPKAVVYSTSTKLTAGDIPTITTDDVTLHCNTVTPTTDSNTISPQIDAVRSADEPIYIIFTSGTTGTPKGVIIPRRCVEHYVRQGSDKGMPFNLGVNKNDKVLLLFSMAFDAAWGVFFSTLCSGGELILSRPENVLDDAKACTILPATPSLLSSLGTPEPYENVRSIFLGGESPNPAQIKQWSTARRRIFNCYGPTEATICASMAELQPEAPIVLGSPMVNSELLILDDKLELAEEGELCITGPGLADGYYNNAPLTDERFVVWRGKRLYRTSDQARRTPDGIVFCGRKDSVVKNRGYLINLDLDVVPALFSYPGVSAAAAFMHKSRLVAIVTPRTIDAMDVRRHLSKTCDGFIVPDDIRTRDELPRTANGKINLDLLRTWYAHQGDTPVHNGVGGNLANVLRTAVAEVLGWPSASVPMDRSFWELGGNSLLAIKLISILHQQGHTISFEDIFGPKSLSSLVDTIKQVWRPDEDADGPNSDGDDSNVTVPMTLTQMGMVRSAIRQQGRGYLLVSIRLPWSCEPGYNRRVQDAWKAALDRHVIFRTDFDILNGVQRQRITGRTLDWEETEIKEQDLAAASKEASERLWKSLRHEEDSSIFVPGNAFRLLTKSTDASLLWLIHHSLVDGWSVGTVINDVQHILKGKALPQASSTQFWTFSQSLPQYLKEARERDRPFWQDALSKVADVSPLNLPAPVNNGTLSGFGQTDVDLGPPLSVIKHICAVNKVTPATVIHAAWALLLRSYVPQDHVVFGTVFSGRDFPLAGVNEIVGPMLNTCPFLMNTAGPATRADFLAHVQSTMRLINTHQWSAAEALQEYMPGSHARVLQSILFLEYDLPGFSSGEWRYDREDQPEFGLTVSIRRAADDGLHIRILYDRAIYTESCVQRMTSHFRNLVLALLDPQCETVESARRRMLDADEFLSLTGASTTLMDPYVGPSNLKTAFEKGVDEWPEAIAVETPAQSVTYRELDQLTSHIAWNVAFRVRPRDAVAVISDRSLNWIIAVLAVIKAGAIYVPFDVQLPPERMRVMLETSQAKLCIFPDDKSRQKLCDLFPTTLCLTELLASWNREHEDRPATVIEPNDVAYITFTSGSTGVPKGVRIEHQSVVSYLSYGPSRMDARPGRRHAQMFSPGFDVNQAEIFGTLCYGATLVMADPRDPFAHLTRVHATMITPSFLSVLDPDSLPNLDTILFAGEAVPQVLADRWAGTRTVYNSYGPCECTIGCLFQPLQPQVEVTLGHTIPRVGVYLLDKDNCPVPIGVPGEICLSGIQIANGYIGSGMAEMSRTRFVSDPFVPGLRMYRTGDCAVWTEAMEPRFLGRFDNQVKVRGYRVELNEIENVITITNGAVRRAAAVVQGDIIVAFVEPADVDIPAINAGLRNKLPAYACPSKIVALPSLPTMPNQKLDRKKLQTLSTSTETNGQKSEISSMQQLVADAWQAAIGLPDDVNLDSNSDFLELGGSSLSQIKVAQIVCQKIGTKLPLRLFIWNTNLSALSESISEFCSNEKQRAAPKASFLQSWKTLERPYTAVSDVEKEFVLLSIASPTPQAFNVAAKIRLTGTVDLVSLEKAILSVASREPVLRSCFKGDGRNVVRSESSLPCEFIREEHSMTDLSDFVNRPFDLTSGPLSRIMLAGSPEDAMIALVQHHAITDKTAIKAFFRCVQAEYTQQSQNGGHLTNGTNEAKPDYTAWAQWKHSRGRSPTETTNAIFWKNRLAELPIPVFNSPMSSSVFAGKASSFLLKPNTSASGSMELCVALTAVALSEVQKLRDIVIGIPHIDRTEPGTENMLGVFLDRLPVRVNVRPVDQVNLLDFIQVVGGHVREALAHAVPFQNIRELSGHEEIFQVMVVYNRQQDSVSESLSIPGVKAEDGLIHTSGAKFPLLIEFTEEDDSMRCELEYMENVVSPSVVVAVGQGIQEAWNKL</sequence>
<gene>
    <name evidence="6" type="ORF">SPI_03595</name>
</gene>
<name>A0A162J405_9HYPO</name>
<evidence type="ECO:0000259" key="5">
    <source>
        <dbReference type="PROSITE" id="PS50075"/>
    </source>
</evidence>
<dbReference type="InterPro" id="IPR001242">
    <property type="entry name" value="Condensation_dom"/>
</dbReference>
<evidence type="ECO:0000256" key="2">
    <source>
        <dbReference type="ARBA" id="ARBA00022553"/>
    </source>
</evidence>
<dbReference type="PRINTS" id="PR00368">
    <property type="entry name" value="FADPNR"/>
</dbReference>
<dbReference type="SUPFAM" id="SSF51905">
    <property type="entry name" value="FAD/NAD(P)-binding domain"/>
    <property type="match status" value="1"/>
</dbReference>
<dbReference type="Gene3D" id="3.30.559.10">
    <property type="entry name" value="Chloramphenicol acetyltransferase-like domain"/>
    <property type="match status" value="2"/>
</dbReference>
<dbReference type="PROSITE" id="PS00012">
    <property type="entry name" value="PHOSPHOPANTETHEINE"/>
    <property type="match status" value="2"/>
</dbReference>
<protein>
    <submittedName>
        <fullName evidence="6">Non ribosomal peptide synthase</fullName>
    </submittedName>
</protein>
<dbReference type="GO" id="GO:0043041">
    <property type="term" value="P:amino acid activation for nonribosomal peptide biosynthetic process"/>
    <property type="evidence" value="ECO:0007669"/>
    <property type="project" value="TreeGrafter"/>
</dbReference>
<dbReference type="NCBIfam" id="TIGR01733">
    <property type="entry name" value="AA-adenyl-dom"/>
    <property type="match status" value="1"/>
</dbReference>
<dbReference type="InterPro" id="IPR006162">
    <property type="entry name" value="Ppantetheine_attach_site"/>
</dbReference>
<dbReference type="InterPro" id="IPR036736">
    <property type="entry name" value="ACP-like_sf"/>
</dbReference>
<dbReference type="Gene3D" id="3.40.50.12780">
    <property type="entry name" value="N-terminal domain of ligase-like"/>
    <property type="match status" value="2"/>
</dbReference>
<dbReference type="Pfam" id="PF00501">
    <property type="entry name" value="AMP-binding"/>
    <property type="match status" value="2"/>
</dbReference>
<dbReference type="Gene3D" id="3.50.50.60">
    <property type="entry name" value="FAD/NAD(P)-binding domain"/>
    <property type="match status" value="2"/>
</dbReference>
<dbReference type="GO" id="GO:0016874">
    <property type="term" value="F:ligase activity"/>
    <property type="evidence" value="ECO:0007669"/>
    <property type="project" value="UniProtKB-KW"/>
</dbReference>
<dbReference type="PROSITE" id="PS50075">
    <property type="entry name" value="CARRIER"/>
    <property type="match status" value="2"/>
</dbReference>
<evidence type="ECO:0000256" key="4">
    <source>
        <dbReference type="ARBA" id="ARBA00029454"/>
    </source>
</evidence>
<keyword evidence="7" id="KW-1185">Reference proteome</keyword>
<dbReference type="GO" id="GO:0016491">
    <property type="term" value="F:oxidoreductase activity"/>
    <property type="evidence" value="ECO:0007669"/>
    <property type="project" value="InterPro"/>
</dbReference>
<dbReference type="InterPro" id="IPR025110">
    <property type="entry name" value="AMP-bd_C"/>
</dbReference>
<dbReference type="InterPro" id="IPR020845">
    <property type="entry name" value="AMP-binding_CS"/>
</dbReference>
<dbReference type="GO" id="GO:0044550">
    <property type="term" value="P:secondary metabolite biosynthetic process"/>
    <property type="evidence" value="ECO:0007669"/>
    <property type="project" value="TreeGrafter"/>
</dbReference>
<evidence type="ECO:0000313" key="7">
    <source>
        <dbReference type="Proteomes" id="UP000076874"/>
    </source>
</evidence>
<dbReference type="STRING" id="1081102.A0A162J405"/>
<dbReference type="InterPro" id="IPR036188">
    <property type="entry name" value="FAD/NAD-bd_sf"/>
</dbReference>
<dbReference type="InterPro" id="IPR045851">
    <property type="entry name" value="AMP-bd_C_sf"/>
</dbReference>
<evidence type="ECO:0000256" key="1">
    <source>
        <dbReference type="ARBA" id="ARBA00022450"/>
    </source>
</evidence>
<dbReference type="Gene3D" id="3.30.300.30">
    <property type="match status" value="2"/>
</dbReference>
<dbReference type="InterPro" id="IPR000873">
    <property type="entry name" value="AMP-dep_synth/lig_dom"/>
</dbReference>
<organism evidence="6 7">
    <name type="scientific">Niveomyces insectorum RCEF 264</name>
    <dbReference type="NCBI Taxonomy" id="1081102"/>
    <lineage>
        <taxon>Eukaryota</taxon>
        <taxon>Fungi</taxon>
        <taxon>Dikarya</taxon>
        <taxon>Ascomycota</taxon>
        <taxon>Pezizomycotina</taxon>
        <taxon>Sordariomycetes</taxon>
        <taxon>Hypocreomycetidae</taxon>
        <taxon>Hypocreales</taxon>
        <taxon>Cordycipitaceae</taxon>
        <taxon>Niveomyces</taxon>
    </lineage>
</organism>
<dbReference type="Gene3D" id="1.10.1200.10">
    <property type="entry name" value="ACP-like"/>
    <property type="match status" value="2"/>
</dbReference>
<comment type="similarity">
    <text evidence="4">Belongs to the NRP synthetase family.</text>
</comment>
<keyword evidence="3" id="KW-0436">Ligase</keyword>
<dbReference type="CDD" id="cd17653">
    <property type="entry name" value="A_NRPS_GliP_like"/>
    <property type="match status" value="1"/>
</dbReference>
<accession>A0A162J405</accession>